<dbReference type="Pfam" id="PF13350">
    <property type="entry name" value="Y_phosphatase3"/>
    <property type="match status" value="1"/>
</dbReference>
<dbReference type="PANTHER" id="PTHR31126:SF1">
    <property type="entry name" value="TYROSINE SPECIFIC PROTEIN PHOSPHATASES DOMAIN-CONTAINING PROTEIN"/>
    <property type="match status" value="1"/>
</dbReference>
<gene>
    <name evidence="3" type="ORF">HU830_04435</name>
</gene>
<dbReference type="RefSeq" id="WP_176942578.1">
    <property type="nucleotide sequence ID" value="NZ_JABZEC010000003.1"/>
</dbReference>
<dbReference type="InterPro" id="IPR000387">
    <property type="entry name" value="Tyr_Pase_dom"/>
</dbReference>
<dbReference type="AlphaFoldDB" id="A0A850R045"/>
<dbReference type="PROSITE" id="PS00383">
    <property type="entry name" value="TYR_PHOSPHATASE_1"/>
    <property type="match status" value="1"/>
</dbReference>
<organism evidence="3 4">
    <name type="scientific">Bombilactobacillus apium</name>
    <dbReference type="NCBI Taxonomy" id="2675299"/>
    <lineage>
        <taxon>Bacteria</taxon>
        <taxon>Bacillati</taxon>
        <taxon>Bacillota</taxon>
        <taxon>Bacilli</taxon>
        <taxon>Lactobacillales</taxon>
        <taxon>Lactobacillaceae</taxon>
        <taxon>Bombilactobacillus</taxon>
    </lineage>
</organism>
<dbReference type="Proteomes" id="UP000563523">
    <property type="component" value="Unassembled WGS sequence"/>
</dbReference>
<dbReference type="PANTHER" id="PTHR31126">
    <property type="entry name" value="TYROSINE-PROTEIN PHOSPHATASE"/>
    <property type="match status" value="1"/>
</dbReference>
<dbReference type="InterPro" id="IPR029021">
    <property type="entry name" value="Prot-tyrosine_phosphatase-like"/>
</dbReference>
<keyword evidence="4" id="KW-1185">Reference proteome</keyword>
<dbReference type="GO" id="GO:0004721">
    <property type="term" value="F:phosphoprotein phosphatase activity"/>
    <property type="evidence" value="ECO:0007669"/>
    <property type="project" value="InterPro"/>
</dbReference>
<evidence type="ECO:0000313" key="3">
    <source>
        <dbReference type="EMBL" id="NVY96419.1"/>
    </source>
</evidence>
<dbReference type="SUPFAM" id="SSF52799">
    <property type="entry name" value="(Phosphotyrosine protein) phosphatases II"/>
    <property type="match status" value="1"/>
</dbReference>
<evidence type="ECO:0000313" key="4">
    <source>
        <dbReference type="Proteomes" id="UP000563523"/>
    </source>
</evidence>
<dbReference type="InterPro" id="IPR016130">
    <property type="entry name" value="Tyr_Pase_AS"/>
</dbReference>
<proteinExistence type="inferred from homology"/>
<dbReference type="InterPro" id="IPR026893">
    <property type="entry name" value="Tyr/Ser_Pase_IphP-type"/>
</dbReference>
<comment type="similarity">
    <text evidence="1">Belongs to the protein-tyrosine phosphatase family.</text>
</comment>
<comment type="caution">
    <text evidence="3">The sequence shown here is derived from an EMBL/GenBank/DDBJ whole genome shotgun (WGS) entry which is preliminary data.</text>
</comment>
<accession>A0A850R045</accession>
<dbReference type="PROSITE" id="PS50056">
    <property type="entry name" value="TYR_PHOSPHATASE_2"/>
    <property type="match status" value="1"/>
</dbReference>
<evidence type="ECO:0000259" key="2">
    <source>
        <dbReference type="PROSITE" id="PS50056"/>
    </source>
</evidence>
<dbReference type="EMBL" id="JABZEC010000003">
    <property type="protein sequence ID" value="NVY96419.1"/>
    <property type="molecule type" value="Genomic_DNA"/>
</dbReference>
<name>A0A850R045_9LACO</name>
<dbReference type="Gene3D" id="3.90.190.10">
    <property type="entry name" value="Protein tyrosine phosphatase superfamily"/>
    <property type="match status" value="1"/>
</dbReference>
<feature type="domain" description="Tyrosine specific protein phosphatases" evidence="2">
    <location>
        <begin position="139"/>
        <end position="210"/>
    </location>
</feature>
<evidence type="ECO:0000256" key="1">
    <source>
        <dbReference type="ARBA" id="ARBA00009580"/>
    </source>
</evidence>
<reference evidence="3 4" key="1">
    <citation type="submission" date="2020-06" db="EMBL/GenBank/DDBJ databases">
        <authorList>
            <person name="Kang J."/>
        </authorList>
    </citation>
    <scope>NUCLEOTIDE SEQUENCE [LARGE SCALE GENOMIC DNA]</scope>
    <source>
        <strain evidence="3 4">DCY120</strain>
    </source>
</reference>
<protein>
    <submittedName>
        <fullName evidence="3">Tyrosine-protein phosphatase</fullName>
    </submittedName>
</protein>
<sequence>MESKQTLKLEAGINFRELGGYQTQTGQKIKSHKLVRSASLGHLSPADLDFLNNYQIAYDIDFRSSEESQQVPDRVPDSAEYVFNPVFREDLTQASKFADDQPEEQPEHDIEGMSKVPLNGHRQMIQTYRELITNSSAQKAYRTFFDKLLANDQEGHALLFHCTAGKDRTGMGAIFILTALGVDRETIVQDYLLTNTTSKPFINETLQKLSTVNNVSDQMYDSVKSLLTVHEEYLQAADEEVQKMSGSWFNYLQKVLKVDDAQIAQLRSIYLEAK</sequence>